<dbReference type="SUPFAM" id="SSF46785">
    <property type="entry name" value="Winged helix' DNA-binding domain"/>
    <property type="match status" value="1"/>
</dbReference>
<dbReference type="Pfam" id="PF00392">
    <property type="entry name" value="GntR"/>
    <property type="match status" value="1"/>
</dbReference>
<dbReference type="PANTHER" id="PTHR43537:SF5">
    <property type="entry name" value="UXU OPERON TRANSCRIPTIONAL REGULATOR"/>
    <property type="match status" value="1"/>
</dbReference>
<dbReference type="Gene3D" id="1.20.120.530">
    <property type="entry name" value="GntR ligand-binding domain-like"/>
    <property type="match status" value="1"/>
</dbReference>
<reference evidence="5 6" key="1">
    <citation type="journal article" date="2018" name="Int. J. Syst. Evol. Microbiol.">
        <title>Mesosutterella multiformis gen. nov., sp. nov., a member of the family Sutterellaceae and Sutterella megalosphaeroides sp. nov., isolated from human faeces.</title>
        <authorList>
            <person name="Sakamoto M."/>
            <person name="Ikeyama N."/>
            <person name="Kunihiro T."/>
            <person name="Iino T."/>
            <person name="Yuki M."/>
            <person name="Ohkuma M."/>
        </authorList>
    </citation>
    <scope>NUCLEOTIDE SEQUENCE [LARGE SCALE GENOMIC DNA]</scope>
    <source>
        <strain evidence="5 6">4NBBH2</strain>
    </source>
</reference>
<dbReference type="InterPro" id="IPR036388">
    <property type="entry name" value="WH-like_DNA-bd_sf"/>
</dbReference>
<sequence length="254" mass="28729">MTKPAPSLGNYVYQQLLQQICVDNLYAIGAKLPPEERLAKEFGVSRPVVRIALAQLRTEGIIQSRQGSGSYVIRTSQGAVKIDQVDNWSDINQFYEYRAHLESEIARLAAERATAEDRERIQKAYYHVVDDYYKNTTGEASKEEESDMDRDCAFHLAIAAAAHNHFYYESLERLLSEMKQSMFLITKIFEAHKKRHVEILTEEHGWVLNAILSGNATQASAAMLLHIQNARDSIMPNKQAAQVQGLTERTSVLA</sequence>
<gene>
    <name evidence="5" type="primary">gntR</name>
    <name evidence="5" type="ORF">MESMUL_00310</name>
</gene>
<dbReference type="GO" id="GO:0003700">
    <property type="term" value="F:DNA-binding transcription factor activity"/>
    <property type="evidence" value="ECO:0007669"/>
    <property type="project" value="InterPro"/>
</dbReference>
<accession>A0A388S8V0</accession>
<dbReference type="GO" id="GO:0003677">
    <property type="term" value="F:DNA binding"/>
    <property type="evidence" value="ECO:0007669"/>
    <property type="project" value="UniProtKB-KW"/>
</dbReference>
<name>A0A388S8V0_9BURK</name>
<evidence type="ECO:0000256" key="2">
    <source>
        <dbReference type="ARBA" id="ARBA00023125"/>
    </source>
</evidence>
<dbReference type="InterPro" id="IPR036390">
    <property type="entry name" value="WH_DNA-bd_sf"/>
</dbReference>
<dbReference type="SMART" id="SM00345">
    <property type="entry name" value="HTH_GNTR"/>
    <property type="match status" value="1"/>
</dbReference>
<keyword evidence="6" id="KW-1185">Reference proteome</keyword>
<dbReference type="PRINTS" id="PR00035">
    <property type="entry name" value="HTHGNTR"/>
</dbReference>
<dbReference type="PROSITE" id="PS50949">
    <property type="entry name" value="HTH_GNTR"/>
    <property type="match status" value="1"/>
</dbReference>
<dbReference type="InterPro" id="IPR008920">
    <property type="entry name" value="TF_FadR/GntR_C"/>
</dbReference>
<dbReference type="PANTHER" id="PTHR43537">
    <property type="entry name" value="TRANSCRIPTIONAL REGULATOR, GNTR FAMILY"/>
    <property type="match status" value="1"/>
</dbReference>
<keyword evidence="2" id="KW-0238">DNA-binding</keyword>
<dbReference type="SMART" id="SM00895">
    <property type="entry name" value="FCD"/>
    <property type="match status" value="1"/>
</dbReference>
<organism evidence="5 6">
    <name type="scientific">Mesosutterella multiformis</name>
    <dbReference type="NCBI Taxonomy" id="2259133"/>
    <lineage>
        <taxon>Bacteria</taxon>
        <taxon>Pseudomonadati</taxon>
        <taxon>Pseudomonadota</taxon>
        <taxon>Betaproteobacteria</taxon>
        <taxon>Burkholderiales</taxon>
        <taxon>Sutterellaceae</taxon>
        <taxon>Mesosutterella</taxon>
    </lineage>
</organism>
<evidence type="ECO:0000313" key="5">
    <source>
        <dbReference type="EMBL" id="GBO92677.1"/>
    </source>
</evidence>
<dbReference type="Pfam" id="PF07729">
    <property type="entry name" value="FCD"/>
    <property type="match status" value="1"/>
</dbReference>
<dbReference type="AlphaFoldDB" id="A0A388S8V0"/>
<dbReference type="CDD" id="cd07377">
    <property type="entry name" value="WHTH_GntR"/>
    <property type="match status" value="1"/>
</dbReference>
<accession>A0A401LLW1</accession>
<dbReference type="InterPro" id="IPR011711">
    <property type="entry name" value="GntR_C"/>
</dbReference>
<dbReference type="SUPFAM" id="SSF48008">
    <property type="entry name" value="GntR ligand-binding domain-like"/>
    <property type="match status" value="1"/>
</dbReference>
<evidence type="ECO:0000313" key="6">
    <source>
        <dbReference type="Proteomes" id="UP000266091"/>
    </source>
</evidence>
<dbReference type="InterPro" id="IPR000524">
    <property type="entry name" value="Tscrpt_reg_HTH_GntR"/>
</dbReference>
<protein>
    <submittedName>
        <fullName evidence="5">GntR family transcriptional regulator</fullName>
    </submittedName>
</protein>
<evidence type="ECO:0000256" key="3">
    <source>
        <dbReference type="ARBA" id="ARBA00023163"/>
    </source>
</evidence>
<dbReference type="OrthoDB" id="1040417at2"/>
<dbReference type="RefSeq" id="WP_116269224.1">
    <property type="nucleotide sequence ID" value="NZ_BGZJ01000001.1"/>
</dbReference>
<dbReference type="Proteomes" id="UP000266091">
    <property type="component" value="Unassembled WGS sequence"/>
</dbReference>
<dbReference type="EMBL" id="BGZJ01000001">
    <property type="protein sequence ID" value="GBO92677.1"/>
    <property type="molecule type" value="Genomic_DNA"/>
</dbReference>
<keyword evidence="1" id="KW-0805">Transcription regulation</keyword>
<keyword evidence="3" id="KW-0804">Transcription</keyword>
<proteinExistence type="predicted"/>
<dbReference type="Gene3D" id="1.10.10.10">
    <property type="entry name" value="Winged helix-like DNA-binding domain superfamily/Winged helix DNA-binding domain"/>
    <property type="match status" value="1"/>
</dbReference>
<feature type="domain" description="HTH gntR-type" evidence="4">
    <location>
        <begin position="6"/>
        <end position="75"/>
    </location>
</feature>
<comment type="caution">
    <text evidence="5">The sequence shown here is derived from an EMBL/GenBank/DDBJ whole genome shotgun (WGS) entry which is preliminary data.</text>
</comment>
<evidence type="ECO:0000256" key="1">
    <source>
        <dbReference type="ARBA" id="ARBA00023015"/>
    </source>
</evidence>
<evidence type="ECO:0000259" key="4">
    <source>
        <dbReference type="PROSITE" id="PS50949"/>
    </source>
</evidence>